<protein>
    <submittedName>
        <fullName evidence="15">TonB-dependent receptor</fullName>
    </submittedName>
</protein>
<dbReference type="GO" id="GO:0015344">
    <property type="term" value="F:siderophore uptake transmembrane transporter activity"/>
    <property type="evidence" value="ECO:0007669"/>
    <property type="project" value="TreeGrafter"/>
</dbReference>
<dbReference type="GO" id="GO:0044718">
    <property type="term" value="P:siderophore transmembrane transport"/>
    <property type="evidence" value="ECO:0007669"/>
    <property type="project" value="TreeGrafter"/>
</dbReference>
<evidence type="ECO:0000259" key="13">
    <source>
        <dbReference type="Pfam" id="PF00593"/>
    </source>
</evidence>
<dbReference type="PROSITE" id="PS52016">
    <property type="entry name" value="TONB_DEPENDENT_REC_3"/>
    <property type="match status" value="1"/>
</dbReference>
<keyword evidence="5 12" id="KW-0732">Signal</keyword>
<dbReference type="EMBL" id="JAALLS010000021">
    <property type="protein sequence ID" value="NGP89534.1"/>
    <property type="molecule type" value="Genomic_DNA"/>
</dbReference>
<gene>
    <name evidence="15" type="ORF">G3569_14340</name>
</gene>
<comment type="similarity">
    <text evidence="10 11">Belongs to the TonB-dependent receptor family.</text>
</comment>
<evidence type="ECO:0000313" key="16">
    <source>
        <dbReference type="Proteomes" id="UP000479132"/>
    </source>
</evidence>
<keyword evidence="8 15" id="KW-0675">Receptor</keyword>
<evidence type="ECO:0000256" key="4">
    <source>
        <dbReference type="ARBA" id="ARBA00022692"/>
    </source>
</evidence>
<dbReference type="Proteomes" id="UP000479132">
    <property type="component" value="Unassembled WGS sequence"/>
</dbReference>
<evidence type="ECO:0000256" key="7">
    <source>
        <dbReference type="ARBA" id="ARBA00023136"/>
    </source>
</evidence>
<dbReference type="GO" id="GO:0009279">
    <property type="term" value="C:cell outer membrane"/>
    <property type="evidence" value="ECO:0007669"/>
    <property type="project" value="UniProtKB-SubCell"/>
</dbReference>
<feature type="chain" id="PRO_5026931735" evidence="12">
    <location>
        <begin position="23"/>
        <end position="823"/>
    </location>
</feature>
<evidence type="ECO:0000256" key="11">
    <source>
        <dbReference type="RuleBase" id="RU003357"/>
    </source>
</evidence>
<evidence type="ECO:0000256" key="9">
    <source>
        <dbReference type="ARBA" id="ARBA00023237"/>
    </source>
</evidence>
<dbReference type="InterPro" id="IPR012910">
    <property type="entry name" value="Plug_dom"/>
</dbReference>
<keyword evidence="9 10" id="KW-0998">Cell outer membrane</keyword>
<evidence type="ECO:0000256" key="10">
    <source>
        <dbReference type="PROSITE-ProRule" id="PRU01360"/>
    </source>
</evidence>
<comment type="caution">
    <text evidence="15">The sequence shown here is derived from an EMBL/GenBank/DDBJ whole genome shotgun (WGS) entry which is preliminary data.</text>
</comment>
<sequence>MKKLATITLLCALMGIASSGWAQNGGAIKGTVTDQESGKVMPGVNVSLVGTTRGAATDGSGVYEITNVAEGQYRIKATYLGFATFESEPVSVVAGKTTTVDIQLEKTVWSGDEVVVSGSKQPEKLLESPTTIERISSEELATSGGNTFMSSIANLKGINFSNAGVNTQLVSARGFNSSFNTRMLFLIDGRIATLGGTGLPQGNFLPSSKIDLKSIEVVLGPAAALYGPNAGSGVINVTTKDPWDQSGVTVAAKAGNQKLRDITYRVAGTVNNSFGWKVTGQYMKAVDFKPKREDSLHFYQTAGTKPTSANTVFESDVVENYDVGATKINGSLYYKMGDWKVSGTYGWSSTDQFSLTSNGRNRIKDWEVDYQTLQVSGSHWYAQFSRTGNKAGSYQLNQVVPAVQAAVNAGASLDQVDIESIRESVSFIDDTQIYDSELQYNNTFGALSLVTGVQYRKFMPESKGTYLQDGSGQDISRELMGGYLQVDYDVIPDQLQLVAAARLDGNSDYDMQFSPKGSLVFTAAPGHNIRATYNRAYTTPTILQSHAYIPVPDLFAPNYDFLIKGNNEGYTIKDAGGNVVNTIDPTNPEEVNSVELGYKGIFGEKLFVDVVGYISWYKNFIGTDVVADGANTIAYQNGSPVMVQGSNFTALQTYINFGEATVQGFDIGLNYYFNDNYSISASMSTIKLTDFTNETTDATLPLNTPPLKVKGGITAKNIFDSSSLQAPFFKIKGRWQDSYQYNSGYWNTNVLLDDDGDLTDKEELPAKFQLDLSTGFDIADTGLSVQGSVNNVFDNEKVDLLGAAPQGRTYWLSVKYNFDGLRL</sequence>
<keyword evidence="4 10" id="KW-0812">Transmembrane</keyword>
<evidence type="ECO:0000256" key="8">
    <source>
        <dbReference type="ARBA" id="ARBA00023170"/>
    </source>
</evidence>
<dbReference type="Pfam" id="PF00593">
    <property type="entry name" value="TonB_dep_Rec_b-barrel"/>
    <property type="match status" value="1"/>
</dbReference>
<evidence type="ECO:0000256" key="3">
    <source>
        <dbReference type="ARBA" id="ARBA00022452"/>
    </source>
</evidence>
<keyword evidence="2 10" id="KW-0813">Transport</keyword>
<dbReference type="InterPro" id="IPR000531">
    <property type="entry name" value="Beta-barrel_TonB"/>
</dbReference>
<dbReference type="InterPro" id="IPR036942">
    <property type="entry name" value="Beta-barrel_TonB_sf"/>
</dbReference>
<evidence type="ECO:0000256" key="6">
    <source>
        <dbReference type="ARBA" id="ARBA00023077"/>
    </source>
</evidence>
<feature type="domain" description="TonB-dependent receptor-like beta-barrel" evidence="13">
    <location>
        <begin position="322"/>
        <end position="792"/>
    </location>
</feature>
<proteinExistence type="inferred from homology"/>
<accession>A0A6M1TFF9</accession>
<dbReference type="Pfam" id="PF07715">
    <property type="entry name" value="Plug"/>
    <property type="match status" value="1"/>
</dbReference>
<keyword evidence="6 11" id="KW-0798">TonB box</keyword>
<dbReference type="GO" id="GO:0030246">
    <property type="term" value="F:carbohydrate binding"/>
    <property type="evidence" value="ECO:0007669"/>
    <property type="project" value="InterPro"/>
</dbReference>
<name>A0A6M1TFF9_9BACT</name>
<dbReference type="AlphaFoldDB" id="A0A6M1TFF9"/>
<evidence type="ECO:0000259" key="14">
    <source>
        <dbReference type="Pfam" id="PF07715"/>
    </source>
</evidence>
<dbReference type="Gene3D" id="2.170.130.10">
    <property type="entry name" value="TonB-dependent receptor, plug domain"/>
    <property type="match status" value="1"/>
</dbReference>
<feature type="domain" description="TonB-dependent receptor plug" evidence="14">
    <location>
        <begin position="125"/>
        <end position="234"/>
    </location>
</feature>
<dbReference type="InterPro" id="IPR037066">
    <property type="entry name" value="Plug_dom_sf"/>
</dbReference>
<dbReference type="RefSeq" id="WP_165270388.1">
    <property type="nucleotide sequence ID" value="NZ_JAALLS010000021.1"/>
</dbReference>
<evidence type="ECO:0000313" key="15">
    <source>
        <dbReference type="EMBL" id="NGP89534.1"/>
    </source>
</evidence>
<dbReference type="PANTHER" id="PTHR30069:SF29">
    <property type="entry name" value="HEMOGLOBIN AND HEMOGLOBIN-HAPTOGLOBIN-BINDING PROTEIN 1-RELATED"/>
    <property type="match status" value="1"/>
</dbReference>
<dbReference type="InterPro" id="IPR013784">
    <property type="entry name" value="Carb-bd-like_fold"/>
</dbReference>
<evidence type="ECO:0000256" key="1">
    <source>
        <dbReference type="ARBA" id="ARBA00004571"/>
    </source>
</evidence>
<dbReference type="SUPFAM" id="SSF56935">
    <property type="entry name" value="Porins"/>
    <property type="match status" value="1"/>
</dbReference>
<dbReference type="Pfam" id="PF13620">
    <property type="entry name" value="CarboxypepD_reg"/>
    <property type="match status" value="1"/>
</dbReference>
<evidence type="ECO:0000256" key="5">
    <source>
        <dbReference type="ARBA" id="ARBA00022729"/>
    </source>
</evidence>
<feature type="signal peptide" evidence="12">
    <location>
        <begin position="1"/>
        <end position="22"/>
    </location>
</feature>
<reference evidence="15 16" key="1">
    <citation type="submission" date="2020-02" db="EMBL/GenBank/DDBJ databases">
        <title>Aliifodinibius halophilus 2W32, complete genome.</title>
        <authorList>
            <person name="Li Y."/>
            <person name="Wu S."/>
        </authorList>
    </citation>
    <scope>NUCLEOTIDE SEQUENCE [LARGE SCALE GENOMIC DNA]</scope>
    <source>
        <strain evidence="15 16">2W32</strain>
    </source>
</reference>
<dbReference type="Gene3D" id="2.40.170.20">
    <property type="entry name" value="TonB-dependent receptor, beta-barrel domain"/>
    <property type="match status" value="1"/>
</dbReference>
<dbReference type="InterPro" id="IPR039426">
    <property type="entry name" value="TonB-dep_rcpt-like"/>
</dbReference>
<evidence type="ECO:0000256" key="12">
    <source>
        <dbReference type="SAM" id="SignalP"/>
    </source>
</evidence>
<comment type="subcellular location">
    <subcellularLocation>
        <location evidence="1 10">Cell outer membrane</location>
        <topology evidence="1 10">Multi-pass membrane protein</topology>
    </subcellularLocation>
</comment>
<dbReference type="PANTHER" id="PTHR30069">
    <property type="entry name" value="TONB-DEPENDENT OUTER MEMBRANE RECEPTOR"/>
    <property type="match status" value="1"/>
</dbReference>
<dbReference type="Gene3D" id="2.60.40.1120">
    <property type="entry name" value="Carboxypeptidase-like, regulatory domain"/>
    <property type="match status" value="1"/>
</dbReference>
<evidence type="ECO:0000256" key="2">
    <source>
        <dbReference type="ARBA" id="ARBA00022448"/>
    </source>
</evidence>
<keyword evidence="7 10" id="KW-0472">Membrane</keyword>
<keyword evidence="3 10" id="KW-1134">Transmembrane beta strand</keyword>
<dbReference type="SUPFAM" id="SSF49452">
    <property type="entry name" value="Starch-binding domain-like"/>
    <property type="match status" value="1"/>
</dbReference>
<keyword evidence="16" id="KW-1185">Reference proteome</keyword>
<organism evidence="15 16">
    <name type="scientific">Fodinibius halophilus</name>
    <dbReference type="NCBI Taxonomy" id="1736908"/>
    <lineage>
        <taxon>Bacteria</taxon>
        <taxon>Pseudomonadati</taxon>
        <taxon>Balneolota</taxon>
        <taxon>Balneolia</taxon>
        <taxon>Balneolales</taxon>
        <taxon>Balneolaceae</taxon>
        <taxon>Fodinibius</taxon>
    </lineage>
</organism>